<proteinExistence type="predicted"/>
<sequence>MKIDLNLQQPGWTSQRSEWPKTELLFNNNKIYKQGRTQGRKAEPKEGKKDTKNERKAGHEEGKKDGRGQRKEGHMKEKEGGRQGRVDGYKKGRKKGRSLHLVNRIEN</sequence>
<dbReference type="Proteomes" id="UP001482620">
    <property type="component" value="Unassembled WGS sequence"/>
</dbReference>
<feature type="region of interest" description="Disordered" evidence="1">
    <location>
        <begin position="1"/>
        <end position="20"/>
    </location>
</feature>
<name>A0ABV0TXJ3_9TELE</name>
<feature type="compositionally biased region" description="Polar residues" evidence="1">
    <location>
        <begin position="1"/>
        <end position="17"/>
    </location>
</feature>
<evidence type="ECO:0000313" key="2">
    <source>
        <dbReference type="EMBL" id="MEQ2237634.1"/>
    </source>
</evidence>
<reference evidence="2 3" key="1">
    <citation type="submission" date="2021-06" db="EMBL/GenBank/DDBJ databases">
        <authorList>
            <person name="Palmer J.M."/>
        </authorList>
    </citation>
    <scope>NUCLEOTIDE SEQUENCE [LARGE SCALE GENOMIC DNA]</scope>
    <source>
        <strain evidence="3">if_2019</strain>
        <tissue evidence="2">Muscle</tissue>
    </source>
</reference>
<evidence type="ECO:0000313" key="3">
    <source>
        <dbReference type="Proteomes" id="UP001482620"/>
    </source>
</evidence>
<protein>
    <submittedName>
        <fullName evidence="2">Uncharacterized protein</fullName>
    </submittedName>
</protein>
<gene>
    <name evidence="2" type="ORF">ILYODFUR_025114</name>
</gene>
<dbReference type="EMBL" id="JAHRIQ010049376">
    <property type="protein sequence ID" value="MEQ2237634.1"/>
    <property type="molecule type" value="Genomic_DNA"/>
</dbReference>
<feature type="region of interest" description="Disordered" evidence="1">
    <location>
        <begin position="29"/>
        <end position="107"/>
    </location>
</feature>
<accession>A0ABV0TXJ3</accession>
<comment type="caution">
    <text evidence="2">The sequence shown here is derived from an EMBL/GenBank/DDBJ whole genome shotgun (WGS) entry which is preliminary data.</text>
</comment>
<feature type="compositionally biased region" description="Basic and acidic residues" evidence="1">
    <location>
        <begin position="40"/>
        <end position="90"/>
    </location>
</feature>
<organism evidence="2 3">
    <name type="scientific">Ilyodon furcidens</name>
    <name type="common">goldbreast splitfin</name>
    <dbReference type="NCBI Taxonomy" id="33524"/>
    <lineage>
        <taxon>Eukaryota</taxon>
        <taxon>Metazoa</taxon>
        <taxon>Chordata</taxon>
        <taxon>Craniata</taxon>
        <taxon>Vertebrata</taxon>
        <taxon>Euteleostomi</taxon>
        <taxon>Actinopterygii</taxon>
        <taxon>Neopterygii</taxon>
        <taxon>Teleostei</taxon>
        <taxon>Neoteleostei</taxon>
        <taxon>Acanthomorphata</taxon>
        <taxon>Ovalentaria</taxon>
        <taxon>Atherinomorphae</taxon>
        <taxon>Cyprinodontiformes</taxon>
        <taxon>Goodeidae</taxon>
        <taxon>Ilyodon</taxon>
    </lineage>
</organism>
<evidence type="ECO:0000256" key="1">
    <source>
        <dbReference type="SAM" id="MobiDB-lite"/>
    </source>
</evidence>
<keyword evidence="3" id="KW-1185">Reference proteome</keyword>